<proteinExistence type="predicted"/>
<dbReference type="InterPro" id="IPR018980">
    <property type="entry name" value="FERM_PH-like_C"/>
</dbReference>
<dbReference type="InterPro" id="IPR029071">
    <property type="entry name" value="Ubiquitin-like_domsf"/>
</dbReference>
<evidence type="ECO:0000313" key="4">
    <source>
        <dbReference type="Proteomes" id="UP000230066"/>
    </source>
</evidence>
<feature type="compositionally biased region" description="Polar residues" evidence="1">
    <location>
        <begin position="585"/>
        <end position="595"/>
    </location>
</feature>
<dbReference type="Gene3D" id="2.30.29.30">
    <property type="entry name" value="Pleckstrin-homology domain (PH domain)/Phosphotyrosine-binding domain (PTB)"/>
    <property type="match status" value="1"/>
</dbReference>
<dbReference type="FunFam" id="1.20.80.10:FF:000003">
    <property type="entry name" value="Tyrosine-protein phosphatase non-receptor type 4"/>
    <property type="match status" value="1"/>
</dbReference>
<dbReference type="SUPFAM" id="SSF47031">
    <property type="entry name" value="Second domain of FERM"/>
    <property type="match status" value="1"/>
</dbReference>
<accession>A0A4E0RNN7</accession>
<dbReference type="SUPFAM" id="SSF54236">
    <property type="entry name" value="Ubiquitin-like"/>
    <property type="match status" value="1"/>
</dbReference>
<dbReference type="GO" id="GO:0031032">
    <property type="term" value="P:actomyosin structure organization"/>
    <property type="evidence" value="ECO:0007669"/>
    <property type="project" value="TreeGrafter"/>
</dbReference>
<evidence type="ECO:0000313" key="3">
    <source>
        <dbReference type="EMBL" id="THD28551.1"/>
    </source>
</evidence>
<sequence>MTFNFSGSYNVADAEQSQNIIYVNTIVCNVWLLDGTCVSFKVDKNCLGQGLLDLTFDYLELLERDFFGLVYNLPQSRDGPLVKWVDPSKKIRKQFKANPPLSFWFRVKFYVPNPICLHEEYTRYQFFLQVRKDILEGRLPVSKSSAAHLAGLALQSELGDYSTEDCRPGYVSQFRFVPQQTAEFEAQASEWHRKSTSMLPSAAELEYLNVARHLERYGTKIQEVLEENENRQAALLGVSHAGITVFRNTKLNSQFTWENVLKIQFRGKKFTVCLKTPASHVLPVNGSVSALNRTASNSTLASPGVLGNTNAAAGTNNTTTPVGSLVHTFRFSSSAMAKLFWQYAVACHAFFRVREPSAAADARAIGGFGLRGNVAPGTTTSISATALYAAITRATGGFRRYFSLAGRGSTVTSSLSGPVGGIGRTLSTVMELRRNSRVFDRGFSRTSSRRANRRSLLSSTMNVTFATSSEMRSASNNSLAEPSGPVASTNTIPLKTYTQMPPPGTRASYTGKHWNAKQADSGTVAMTTRYSSMSVASSRQSKRPAPTMSSSMSTSYQQAQQDSYPVGSRGLSNTIDKPTRVRGSKSGSPTVTGRSSQRRAPPASPGRSHAETTSPKSVRRTPEPRGTDRRRQSPAQFADENDLDGLDDSDQSDSEITIDGGDFDETEAARYWHHRRSQAVRGPGRTVFSNRNRTSSGTSHGQSSRPDVFAKHRPGPDPVTSSELPPGTEMVYKTRFSKTSCSSTNRVPPTGSTKSRGLFDTTSCSLHEICLGSRRMCSPFFVDVCHSY</sequence>
<protein>
    <submittedName>
        <fullName evidence="3">Tyrosine-protein phosphatase non-receptor type 4</fullName>
    </submittedName>
</protein>
<dbReference type="Gene3D" id="3.10.20.90">
    <property type="entry name" value="Phosphatidylinositol 3-kinase Catalytic Subunit, Chain A, domain 1"/>
    <property type="match status" value="1"/>
</dbReference>
<evidence type="ECO:0000256" key="1">
    <source>
        <dbReference type="SAM" id="MobiDB-lite"/>
    </source>
</evidence>
<feature type="compositionally biased region" description="Basic and acidic residues" evidence="1">
    <location>
        <begin position="620"/>
        <end position="631"/>
    </location>
</feature>
<dbReference type="Gene3D" id="1.20.80.10">
    <property type="match status" value="1"/>
</dbReference>
<feature type="compositionally biased region" description="Polar residues" evidence="1">
    <location>
        <begin position="687"/>
        <end position="705"/>
    </location>
</feature>
<evidence type="ECO:0000259" key="2">
    <source>
        <dbReference type="PROSITE" id="PS50057"/>
    </source>
</evidence>
<feature type="compositionally biased region" description="Acidic residues" evidence="1">
    <location>
        <begin position="639"/>
        <end position="653"/>
    </location>
</feature>
<dbReference type="InterPro" id="IPR019747">
    <property type="entry name" value="FERM_CS"/>
</dbReference>
<name>A0A4E0RNN7_FASHE</name>
<dbReference type="PANTHER" id="PTHR23280">
    <property type="entry name" value="4.1 G PROTEIN"/>
    <property type="match status" value="1"/>
</dbReference>
<dbReference type="GO" id="GO:0005856">
    <property type="term" value="C:cytoskeleton"/>
    <property type="evidence" value="ECO:0007669"/>
    <property type="project" value="TreeGrafter"/>
</dbReference>
<dbReference type="InterPro" id="IPR019748">
    <property type="entry name" value="FERM_central"/>
</dbReference>
<dbReference type="SMART" id="SM01196">
    <property type="entry name" value="FERM_C"/>
    <property type="match status" value="1"/>
</dbReference>
<dbReference type="PANTHER" id="PTHR23280:SF21">
    <property type="entry name" value="PROTEIN 4.1 HOMOLOG"/>
    <property type="match status" value="1"/>
</dbReference>
<dbReference type="InterPro" id="IPR019749">
    <property type="entry name" value="Band_41_domain"/>
</dbReference>
<dbReference type="InterPro" id="IPR018979">
    <property type="entry name" value="FERM_N"/>
</dbReference>
<feature type="compositionally biased region" description="Polar residues" evidence="1">
    <location>
        <begin position="518"/>
        <end position="539"/>
    </location>
</feature>
<dbReference type="InterPro" id="IPR035963">
    <property type="entry name" value="FERM_2"/>
</dbReference>
<dbReference type="Proteomes" id="UP000230066">
    <property type="component" value="Unassembled WGS sequence"/>
</dbReference>
<dbReference type="PROSITE" id="PS50057">
    <property type="entry name" value="FERM_3"/>
    <property type="match status" value="1"/>
</dbReference>
<feature type="domain" description="FERM" evidence="2">
    <location>
        <begin position="26"/>
        <end position="355"/>
    </location>
</feature>
<dbReference type="InterPro" id="IPR000299">
    <property type="entry name" value="FERM_domain"/>
</dbReference>
<dbReference type="PROSITE" id="PS00660">
    <property type="entry name" value="FERM_1"/>
    <property type="match status" value="1"/>
</dbReference>
<feature type="region of interest" description="Disordered" evidence="1">
    <location>
        <begin position="473"/>
        <end position="662"/>
    </location>
</feature>
<dbReference type="InterPro" id="IPR011993">
    <property type="entry name" value="PH-like_dom_sf"/>
</dbReference>
<dbReference type="AlphaFoldDB" id="A0A4E0RNN7"/>
<gene>
    <name evidence="3" type="ORF">D915_000598</name>
</gene>
<feature type="region of interest" description="Disordered" evidence="1">
    <location>
        <begin position="674"/>
        <end position="726"/>
    </location>
</feature>
<dbReference type="Pfam" id="PF09379">
    <property type="entry name" value="FERM_N"/>
    <property type="match status" value="1"/>
</dbReference>
<reference evidence="3" key="1">
    <citation type="submission" date="2019-03" db="EMBL/GenBank/DDBJ databases">
        <title>Improved annotation for the trematode Fasciola hepatica.</title>
        <authorList>
            <person name="Choi Y.-J."/>
            <person name="Martin J."/>
            <person name="Mitreva M."/>
        </authorList>
    </citation>
    <scope>NUCLEOTIDE SEQUENCE [LARGE SCALE GENOMIC DNA]</scope>
</reference>
<comment type="caution">
    <text evidence="3">The sequence shown here is derived from an EMBL/GenBank/DDBJ whole genome shotgun (WGS) entry which is preliminary data.</text>
</comment>
<dbReference type="Pfam" id="PF09380">
    <property type="entry name" value="FERM_C"/>
    <property type="match status" value="1"/>
</dbReference>
<dbReference type="SUPFAM" id="SSF50729">
    <property type="entry name" value="PH domain-like"/>
    <property type="match status" value="1"/>
</dbReference>
<keyword evidence="4" id="KW-1185">Reference proteome</keyword>
<dbReference type="SMART" id="SM00295">
    <property type="entry name" value="B41"/>
    <property type="match status" value="1"/>
</dbReference>
<dbReference type="InterPro" id="IPR014352">
    <property type="entry name" value="FERM/acyl-CoA-bd_prot_sf"/>
</dbReference>
<dbReference type="CDD" id="cd14473">
    <property type="entry name" value="FERM_B-lobe"/>
    <property type="match status" value="1"/>
</dbReference>
<feature type="compositionally biased region" description="Polar residues" evidence="1">
    <location>
        <begin position="473"/>
        <end position="499"/>
    </location>
</feature>
<dbReference type="PRINTS" id="PR00935">
    <property type="entry name" value="BAND41"/>
</dbReference>
<dbReference type="Pfam" id="PF00373">
    <property type="entry name" value="FERM_M"/>
    <property type="match status" value="1"/>
</dbReference>
<dbReference type="EMBL" id="JXXN02000123">
    <property type="protein sequence ID" value="THD28551.1"/>
    <property type="molecule type" value="Genomic_DNA"/>
</dbReference>
<organism evidence="3 4">
    <name type="scientific">Fasciola hepatica</name>
    <name type="common">Liver fluke</name>
    <dbReference type="NCBI Taxonomy" id="6192"/>
    <lineage>
        <taxon>Eukaryota</taxon>
        <taxon>Metazoa</taxon>
        <taxon>Spiralia</taxon>
        <taxon>Lophotrochozoa</taxon>
        <taxon>Platyhelminthes</taxon>
        <taxon>Trematoda</taxon>
        <taxon>Digenea</taxon>
        <taxon>Plagiorchiida</taxon>
        <taxon>Echinostomata</taxon>
        <taxon>Echinostomatoidea</taxon>
        <taxon>Fasciolidae</taxon>
        <taxon>Fasciola</taxon>
    </lineage>
</organism>